<dbReference type="EMBL" id="JAMKPW020000004">
    <property type="protein sequence ID" value="KAK8219148.1"/>
    <property type="molecule type" value="Genomic_DNA"/>
</dbReference>
<protein>
    <submittedName>
        <fullName evidence="1">Uncharacterized protein</fullName>
    </submittedName>
</protein>
<proteinExistence type="predicted"/>
<name>A0ACC3SL94_9PEZI</name>
<comment type="caution">
    <text evidence="1">The sequence shown here is derived from an EMBL/GenBank/DDBJ whole genome shotgun (WGS) entry which is preliminary data.</text>
</comment>
<keyword evidence="2" id="KW-1185">Reference proteome</keyword>
<reference evidence="1" key="1">
    <citation type="submission" date="2024-02" db="EMBL/GenBank/DDBJ databases">
        <title>Metagenome Assembled Genome of Zalaria obscura JY119.</title>
        <authorList>
            <person name="Vighnesh L."/>
            <person name="Jagadeeshwari U."/>
            <person name="Venkata Ramana C."/>
            <person name="Sasikala C."/>
        </authorList>
    </citation>
    <scope>NUCLEOTIDE SEQUENCE</scope>
    <source>
        <strain evidence="1">JY119</strain>
    </source>
</reference>
<organism evidence="1 2">
    <name type="scientific">Zalaria obscura</name>
    <dbReference type="NCBI Taxonomy" id="2024903"/>
    <lineage>
        <taxon>Eukaryota</taxon>
        <taxon>Fungi</taxon>
        <taxon>Dikarya</taxon>
        <taxon>Ascomycota</taxon>
        <taxon>Pezizomycotina</taxon>
        <taxon>Dothideomycetes</taxon>
        <taxon>Dothideomycetidae</taxon>
        <taxon>Dothideales</taxon>
        <taxon>Zalariaceae</taxon>
        <taxon>Zalaria</taxon>
    </lineage>
</organism>
<gene>
    <name evidence="1" type="ORF">M8818_000879</name>
</gene>
<accession>A0ACC3SL94</accession>
<evidence type="ECO:0000313" key="1">
    <source>
        <dbReference type="EMBL" id="KAK8219148.1"/>
    </source>
</evidence>
<sequence length="218" mass="24793">MYEIRTAGVKGLGAFAKSAIPRGTRIFAERPLLAISADGDVYGASRRLSPEAREHFMQLSTHISKQLSFLRWIQVAWYTAKHTFKSVLGQSPEDHRIGSKRSLQEHMKALSIFRNNVFDLGNDRRAVFPMKGTFKRDESRLICRPSSLDVLSPRDRWLRSYASTNALLPPVIGKRDIRELLANFLTELPPTPEDEFCVYGTVLLTFDPDPTYAHMILI</sequence>
<evidence type="ECO:0000313" key="2">
    <source>
        <dbReference type="Proteomes" id="UP001320706"/>
    </source>
</evidence>
<dbReference type="Proteomes" id="UP001320706">
    <property type="component" value="Unassembled WGS sequence"/>
</dbReference>